<protein>
    <submittedName>
        <fullName evidence="2">Uncharacterized protein</fullName>
    </submittedName>
</protein>
<accession>A0A218ZC33</accession>
<dbReference type="AlphaFoldDB" id="A0A218ZC33"/>
<reference evidence="2 3" key="1">
    <citation type="submission" date="2017-04" db="EMBL/GenBank/DDBJ databases">
        <title>Draft genome sequence of Marssonina coronaria NL1: causal agent of apple blotch.</title>
        <authorList>
            <person name="Cheng Q."/>
        </authorList>
    </citation>
    <scope>NUCLEOTIDE SEQUENCE [LARGE SCALE GENOMIC DNA]</scope>
    <source>
        <strain evidence="2 3">NL1</strain>
    </source>
</reference>
<dbReference type="EMBL" id="MZNU01000076">
    <property type="protein sequence ID" value="OWP05302.1"/>
    <property type="molecule type" value="Genomic_DNA"/>
</dbReference>
<sequence>MSTTAEGTPSTESLISSRERKAVGLLGPGIRIRVCSNKSSPFSANRAPFSEHDVIGFDIPFWCVILAPGLEIMASYSPCYHTSEHGHGTLHSSTPTTWPDGESRCGDRFV</sequence>
<evidence type="ECO:0000313" key="2">
    <source>
        <dbReference type="EMBL" id="OWP05302.1"/>
    </source>
</evidence>
<dbReference type="InParanoid" id="A0A218ZC33"/>
<name>A0A218ZC33_9HELO</name>
<evidence type="ECO:0000256" key="1">
    <source>
        <dbReference type="SAM" id="MobiDB-lite"/>
    </source>
</evidence>
<comment type="caution">
    <text evidence="2">The sequence shown here is derived from an EMBL/GenBank/DDBJ whole genome shotgun (WGS) entry which is preliminary data.</text>
</comment>
<feature type="region of interest" description="Disordered" evidence="1">
    <location>
        <begin position="1"/>
        <end position="20"/>
    </location>
</feature>
<evidence type="ECO:0000313" key="3">
    <source>
        <dbReference type="Proteomes" id="UP000242519"/>
    </source>
</evidence>
<organism evidence="2 3">
    <name type="scientific">Diplocarpon coronariae</name>
    <dbReference type="NCBI Taxonomy" id="2795749"/>
    <lineage>
        <taxon>Eukaryota</taxon>
        <taxon>Fungi</taxon>
        <taxon>Dikarya</taxon>
        <taxon>Ascomycota</taxon>
        <taxon>Pezizomycotina</taxon>
        <taxon>Leotiomycetes</taxon>
        <taxon>Helotiales</taxon>
        <taxon>Drepanopezizaceae</taxon>
        <taxon>Diplocarpon</taxon>
    </lineage>
</organism>
<proteinExistence type="predicted"/>
<feature type="compositionally biased region" description="Basic and acidic residues" evidence="1">
    <location>
        <begin position="101"/>
        <end position="110"/>
    </location>
</feature>
<dbReference type="Proteomes" id="UP000242519">
    <property type="component" value="Unassembled WGS sequence"/>
</dbReference>
<feature type="compositionally biased region" description="Polar residues" evidence="1">
    <location>
        <begin position="1"/>
        <end position="16"/>
    </location>
</feature>
<gene>
    <name evidence="2" type="ORF">B2J93_8044</name>
</gene>
<feature type="region of interest" description="Disordered" evidence="1">
    <location>
        <begin position="84"/>
        <end position="110"/>
    </location>
</feature>
<keyword evidence="3" id="KW-1185">Reference proteome</keyword>